<proteinExistence type="inferred from homology"/>
<dbReference type="NCBIfam" id="TIGR00549">
    <property type="entry name" value="mevalon_kin"/>
    <property type="match status" value="1"/>
</dbReference>
<evidence type="ECO:0000256" key="1">
    <source>
        <dbReference type="ARBA" id="ARBA00004496"/>
    </source>
</evidence>
<dbReference type="InterPro" id="IPR006205">
    <property type="entry name" value="Mev_gal_kin"/>
</dbReference>
<organism evidence="21 22">
    <name type="scientific">Strongylocentrotus purpuratus</name>
    <name type="common">Purple sea urchin</name>
    <dbReference type="NCBI Taxonomy" id="7668"/>
    <lineage>
        <taxon>Eukaryota</taxon>
        <taxon>Metazoa</taxon>
        <taxon>Echinodermata</taxon>
        <taxon>Eleutherozoa</taxon>
        <taxon>Echinozoa</taxon>
        <taxon>Echinoidea</taxon>
        <taxon>Euechinoidea</taxon>
        <taxon>Echinacea</taxon>
        <taxon>Camarodonta</taxon>
        <taxon>Echinidea</taxon>
        <taxon>Strongylocentrotidae</taxon>
        <taxon>Strongylocentrotus</taxon>
    </lineage>
</organism>
<protein>
    <recommendedName>
        <fullName evidence="3 18">Mevalonate kinase</fullName>
        <shortName evidence="18">MK</shortName>
        <ecNumber evidence="3 18">2.7.1.36</ecNumber>
    </recommendedName>
</protein>
<dbReference type="UniPathway" id="UPA00057">
    <property type="reaction ID" value="UER00098"/>
</dbReference>
<dbReference type="FunFam" id="3.30.70.890:FF:000003">
    <property type="entry name" value="Mevalonate kinase"/>
    <property type="match status" value="1"/>
</dbReference>
<keyword evidence="9 18" id="KW-0418">Kinase</keyword>
<keyword evidence="13 18" id="KW-0756">Sterol biosynthesis</keyword>
<evidence type="ECO:0000256" key="2">
    <source>
        <dbReference type="ARBA" id="ARBA00006495"/>
    </source>
</evidence>
<dbReference type="AlphaFoldDB" id="A0A7M7NAU3"/>
<dbReference type="PANTHER" id="PTHR43290:SF2">
    <property type="entry name" value="MEVALONATE KINASE"/>
    <property type="match status" value="1"/>
</dbReference>
<dbReference type="OrthoDB" id="1652964at2759"/>
<dbReference type="InParanoid" id="A0A7M7NAU3"/>
<dbReference type="EC" id="2.7.1.36" evidence="3 18"/>
<feature type="domain" description="GHMP kinase C-terminal" evidence="20">
    <location>
        <begin position="301"/>
        <end position="359"/>
    </location>
</feature>
<dbReference type="KEGG" id="spu:589139"/>
<dbReference type="InterPro" id="IPR006203">
    <property type="entry name" value="GHMP_knse_ATP-bd_CS"/>
</dbReference>
<dbReference type="Pfam" id="PF08544">
    <property type="entry name" value="GHMP_kinases_C"/>
    <property type="match status" value="1"/>
</dbReference>
<dbReference type="PROSITE" id="PS00627">
    <property type="entry name" value="GHMP_KINASES_ATP"/>
    <property type="match status" value="1"/>
</dbReference>
<name>A0A7M7NAU3_STRPU</name>
<evidence type="ECO:0000256" key="12">
    <source>
        <dbReference type="ARBA" id="ARBA00022955"/>
    </source>
</evidence>
<evidence type="ECO:0000256" key="11">
    <source>
        <dbReference type="ARBA" id="ARBA00022842"/>
    </source>
</evidence>
<keyword evidence="11" id="KW-0460">Magnesium</keyword>
<evidence type="ECO:0000313" key="21">
    <source>
        <dbReference type="EnsemblMetazoa" id="XP_030833620"/>
    </source>
</evidence>
<keyword evidence="12 18" id="KW-0752">Steroid biosynthesis</keyword>
<evidence type="ECO:0000256" key="16">
    <source>
        <dbReference type="ARBA" id="ARBA00023221"/>
    </source>
</evidence>
<dbReference type="SUPFAM" id="SSF55060">
    <property type="entry name" value="GHMP Kinase, C-terminal domain"/>
    <property type="match status" value="1"/>
</dbReference>
<keyword evidence="10 18" id="KW-0067">ATP-binding</keyword>
<accession>A0A7M7NAU3</accession>
<reference evidence="22" key="1">
    <citation type="submission" date="2015-02" db="EMBL/GenBank/DDBJ databases">
        <title>Genome sequencing for Strongylocentrotus purpuratus.</title>
        <authorList>
            <person name="Murali S."/>
            <person name="Liu Y."/>
            <person name="Vee V."/>
            <person name="English A."/>
            <person name="Wang M."/>
            <person name="Skinner E."/>
            <person name="Han Y."/>
            <person name="Muzny D.M."/>
            <person name="Worley K.C."/>
            <person name="Gibbs R.A."/>
        </authorList>
    </citation>
    <scope>NUCLEOTIDE SEQUENCE</scope>
</reference>
<evidence type="ECO:0000256" key="5">
    <source>
        <dbReference type="ARBA" id="ARBA00022516"/>
    </source>
</evidence>
<reference evidence="21" key="2">
    <citation type="submission" date="2021-01" db="UniProtKB">
        <authorList>
            <consortium name="EnsemblMetazoa"/>
        </authorList>
    </citation>
    <scope>IDENTIFICATION</scope>
</reference>
<dbReference type="InterPro" id="IPR006204">
    <property type="entry name" value="GHMP_kinase_N_dom"/>
</dbReference>
<evidence type="ECO:0000256" key="17">
    <source>
        <dbReference type="ARBA" id="ARBA00029438"/>
    </source>
</evidence>
<dbReference type="RefSeq" id="XP_030833620.1">
    <property type="nucleotide sequence ID" value="XM_030977760.1"/>
</dbReference>
<keyword evidence="5 18" id="KW-0444">Lipid biosynthesis</keyword>
<dbReference type="Pfam" id="PF00288">
    <property type="entry name" value="GHMP_kinases_N"/>
    <property type="match status" value="1"/>
</dbReference>
<evidence type="ECO:0000256" key="9">
    <source>
        <dbReference type="ARBA" id="ARBA00022777"/>
    </source>
</evidence>
<evidence type="ECO:0000256" key="8">
    <source>
        <dbReference type="ARBA" id="ARBA00022741"/>
    </source>
</evidence>
<dbReference type="EnsemblMetazoa" id="XM_030977760">
    <property type="protein sequence ID" value="XP_030833620"/>
    <property type="gene ID" value="LOC589139"/>
</dbReference>
<dbReference type="GO" id="GO:0019287">
    <property type="term" value="P:isopentenyl diphosphate biosynthetic process, mevalonate pathway"/>
    <property type="evidence" value="ECO:0000318"/>
    <property type="project" value="GO_Central"/>
</dbReference>
<evidence type="ECO:0000259" key="20">
    <source>
        <dbReference type="Pfam" id="PF08544"/>
    </source>
</evidence>
<keyword evidence="4 18" id="KW-0963">Cytoplasm</keyword>
<dbReference type="GO" id="GO:0046872">
    <property type="term" value="F:metal ion binding"/>
    <property type="evidence" value="ECO:0007669"/>
    <property type="project" value="UniProtKB-KW"/>
</dbReference>
<evidence type="ECO:0000256" key="18">
    <source>
        <dbReference type="RuleBase" id="RU363087"/>
    </source>
</evidence>
<dbReference type="GO" id="GO:0005524">
    <property type="term" value="F:ATP binding"/>
    <property type="evidence" value="ECO:0007669"/>
    <property type="project" value="UniProtKB-KW"/>
</dbReference>
<comment type="similarity">
    <text evidence="2 18">Belongs to the GHMP kinase family. Mevalonate kinase subfamily.</text>
</comment>
<evidence type="ECO:0000256" key="6">
    <source>
        <dbReference type="ARBA" id="ARBA00022679"/>
    </source>
</evidence>
<comment type="pathway">
    <text evidence="17 18">Isoprenoid biosynthesis; isopentenyl diphosphate biosynthesis via mevalonate pathway; isopentenyl diphosphate from (R)-mevalonate: step 1/3.</text>
</comment>
<dbReference type="Proteomes" id="UP000007110">
    <property type="component" value="Unassembled WGS sequence"/>
</dbReference>
<dbReference type="FunFam" id="3.30.230.10:FF:000027">
    <property type="entry name" value="Mevalonate kinase"/>
    <property type="match status" value="1"/>
</dbReference>
<dbReference type="GO" id="GO:0006695">
    <property type="term" value="P:cholesterol biosynthetic process"/>
    <property type="evidence" value="ECO:0000318"/>
    <property type="project" value="GO_Central"/>
</dbReference>
<keyword evidence="8 18" id="KW-0547">Nucleotide-binding</keyword>
<feature type="domain" description="GHMP kinase N-terminal" evidence="19">
    <location>
        <begin position="139"/>
        <end position="221"/>
    </location>
</feature>
<comment type="subcellular location">
    <subcellularLocation>
        <location evidence="1 18">Cytoplasm</location>
    </subcellularLocation>
</comment>
<evidence type="ECO:0000256" key="4">
    <source>
        <dbReference type="ARBA" id="ARBA00022490"/>
    </source>
</evidence>
<keyword evidence="6 18" id="KW-0808">Transferase</keyword>
<dbReference type="Gene3D" id="3.30.230.10">
    <property type="match status" value="1"/>
</dbReference>
<keyword evidence="7" id="KW-0479">Metal-binding</keyword>
<evidence type="ECO:0000259" key="19">
    <source>
        <dbReference type="Pfam" id="PF00288"/>
    </source>
</evidence>
<keyword evidence="16 18" id="KW-0753">Steroid metabolism</keyword>
<dbReference type="GeneID" id="589139"/>
<dbReference type="CTD" id="4598"/>
<keyword evidence="22" id="KW-1185">Reference proteome</keyword>
<evidence type="ECO:0000256" key="7">
    <source>
        <dbReference type="ARBA" id="ARBA00022723"/>
    </source>
</evidence>
<evidence type="ECO:0000256" key="10">
    <source>
        <dbReference type="ARBA" id="ARBA00022840"/>
    </source>
</evidence>
<keyword evidence="15 18" id="KW-1207">Sterol metabolism</keyword>
<dbReference type="Gene3D" id="3.30.70.890">
    <property type="entry name" value="GHMP kinase, C-terminal domain"/>
    <property type="match status" value="1"/>
</dbReference>
<evidence type="ECO:0000256" key="15">
    <source>
        <dbReference type="ARBA" id="ARBA00023166"/>
    </source>
</evidence>
<dbReference type="GO" id="GO:0004496">
    <property type="term" value="F:mevalonate kinase activity"/>
    <property type="evidence" value="ECO:0000318"/>
    <property type="project" value="GO_Central"/>
</dbReference>
<dbReference type="PRINTS" id="PR00959">
    <property type="entry name" value="MEVGALKINASE"/>
</dbReference>
<evidence type="ECO:0000256" key="3">
    <source>
        <dbReference type="ARBA" id="ARBA00012103"/>
    </source>
</evidence>
<dbReference type="InterPro" id="IPR036554">
    <property type="entry name" value="GHMP_kinase_C_sf"/>
</dbReference>
<evidence type="ECO:0000313" key="22">
    <source>
        <dbReference type="Proteomes" id="UP000007110"/>
    </source>
</evidence>
<dbReference type="InterPro" id="IPR020568">
    <property type="entry name" value="Ribosomal_Su5_D2-typ_SF"/>
</dbReference>
<dbReference type="SUPFAM" id="SSF54211">
    <property type="entry name" value="Ribosomal protein S5 domain 2-like"/>
    <property type="match status" value="1"/>
</dbReference>
<dbReference type="InterPro" id="IPR013750">
    <property type="entry name" value="GHMP_kinase_C_dom"/>
</dbReference>
<evidence type="ECO:0000256" key="14">
    <source>
        <dbReference type="ARBA" id="ARBA00023098"/>
    </source>
</evidence>
<keyword evidence="14 18" id="KW-0443">Lipid metabolism</keyword>
<comment type="catalytic activity">
    <reaction evidence="18">
        <text>(R)-mevalonate + ATP = (R)-5-phosphomevalonate + ADP + H(+)</text>
        <dbReference type="Rhea" id="RHEA:17065"/>
        <dbReference type="ChEBI" id="CHEBI:15378"/>
        <dbReference type="ChEBI" id="CHEBI:30616"/>
        <dbReference type="ChEBI" id="CHEBI:36464"/>
        <dbReference type="ChEBI" id="CHEBI:58146"/>
        <dbReference type="ChEBI" id="CHEBI:456216"/>
        <dbReference type="EC" id="2.7.1.36"/>
    </reaction>
</comment>
<dbReference type="InterPro" id="IPR014721">
    <property type="entry name" value="Ribsml_uS5_D2-typ_fold_subgr"/>
</dbReference>
<dbReference type="PANTHER" id="PTHR43290">
    <property type="entry name" value="MEVALONATE KINASE"/>
    <property type="match status" value="1"/>
</dbReference>
<dbReference type="GO" id="GO:0005829">
    <property type="term" value="C:cytosol"/>
    <property type="evidence" value="ECO:0000318"/>
    <property type="project" value="GO_Central"/>
</dbReference>
<sequence>MTAELANNSTSEPVSIFISAPGKIILHGEHAVVHGKTALAAGLNLRSYLCLKEKDSGRLHLNLPDIDLERSWDVLELQEQFRDLLNSDVMEVKPSVEIMQRLRLFLGYSDTETTKRLAVMAFLYLYLCIAGRNGKFPILDTLVSSALPPGAGLGSSAAFSVCLAAGLLTWAKAIIPLSSSDNTLDWSREDMELINTWAYEGERVIHGNPSGIDNSISVHGGAIEYRQKVITPLENMPELSILLVNTCVARSTKELVAGVQRRHDKYPKVYGPILDSIEEISQECKRTLQALKTGESLDKDGAFKSLGELVDINQQLLYVIGVSHPAINNIVRSAAAYKIHAKLTGAGGGGCVFALLPPDIPKDSVKALQADLFRHNYESWITSLGAHGVMMHRSKETLLGDGLLLPESFLKYA</sequence>
<dbReference type="OMA" id="LMDFNHG"/>
<evidence type="ECO:0000256" key="13">
    <source>
        <dbReference type="ARBA" id="ARBA00023011"/>
    </source>
</evidence>